<dbReference type="CDD" id="cd01883">
    <property type="entry name" value="EF1_alpha"/>
    <property type="match status" value="1"/>
</dbReference>
<keyword evidence="4" id="KW-0963">Cytoplasm</keyword>
<comment type="similarity">
    <text evidence="2">Belongs to the TRAFAC class translation factor GTPase superfamily. Classic translation factor GTPase family. EF-Tu/EF-1A subfamily.</text>
</comment>
<evidence type="ECO:0000256" key="2">
    <source>
        <dbReference type="ARBA" id="ARBA00007249"/>
    </source>
</evidence>
<keyword evidence="5" id="KW-0597">Phosphoprotein</keyword>
<dbReference type="SMART" id="SM00195">
    <property type="entry name" value="DSPc"/>
    <property type="match status" value="1"/>
</dbReference>
<feature type="domain" description="Tr-type G" evidence="16">
    <location>
        <begin position="1"/>
        <end position="199"/>
    </location>
</feature>
<feature type="domain" description="Tyrosine specific protein phosphatases" evidence="15">
    <location>
        <begin position="432"/>
        <end position="483"/>
    </location>
</feature>
<dbReference type="AlphaFoldDB" id="A0A1R1PYJ1"/>
<accession>A0A1R1PYJ1</accession>
<dbReference type="Gene3D" id="3.40.50.300">
    <property type="entry name" value="P-loop containing nucleotide triphosphate hydrolases"/>
    <property type="match status" value="1"/>
</dbReference>
<dbReference type="Pfam" id="PF22594">
    <property type="entry name" value="GTP-eEF1A_C"/>
    <property type="match status" value="1"/>
</dbReference>
<dbReference type="GO" id="GO:0003747">
    <property type="term" value="F:translation release factor activity"/>
    <property type="evidence" value="ECO:0007669"/>
    <property type="project" value="InterPro"/>
</dbReference>
<dbReference type="FunFam" id="2.40.30.10:FF:000020">
    <property type="entry name" value="Translation elongation factor EF-1"/>
    <property type="match status" value="1"/>
</dbReference>
<dbReference type="InterPro" id="IPR031157">
    <property type="entry name" value="G_TR_CS"/>
</dbReference>
<evidence type="ECO:0000313" key="18">
    <source>
        <dbReference type="Proteomes" id="UP000188320"/>
    </source>
</evidence>
<dbReference type="OrthoDB" id="342024at2759"/>
<dbReference type="CDD" id="cd04089">
    <property type="entry name" value="eRF3_II"/>
    <property type="match status" value="1"/>
</dbReference>
<evidence type="ECO:0000256" key="14">
    <source>
        <dbReference type="SAM" id="MobiDB-lite"/>
    </source>
</evidence>
<gene>
    <name evidence="17" type="ORF">AX774_g424</name>
</gene>
<dbReference type="InterPro" id="IPR050100">
    <property type="entry name" value="TRAFAC_GTPase_members"/>
</dbReference>
<reference evidence="18" key="1">
    <citation type="submission" date="2017-01" db="EMBL/GenBank/DDBJ databases">
        <authorList>
            <person name="Wang Y."/>
            <person name="White M."/>
            <person name="Kvist S."/>
            <person name="Moncalvo J.-M."/>
        </authorList>
    </citation>
    <scope>NUCLEOTIDE SEQUENCE [LARGE SCALE GENOMIC DNA]</scope>
    <source>
        <strain evidence="18">COL-18-3</strain>
    </source>
</reference>
<dbReference type="InterPro" id="IPR000795">
    <property type="entry name" value="T_Tr_GTP-bd_dom"/>
</dbReference>
<dbReference type="PANTHER" id="PTHR23115">
    <property type="entry name" value="TRANSLATION FACTOR"/>
    <property type="match status" value="1"/>
</dbReference>
<dbReference type="PROSITE" id="PS00301">
    <property type="entry name" value="G_TR_1"/>
    <property type="match status" value="1"/>
</dbReference>
<dbReference type="PRINTS" id="PR01343">
    <property type="entry name" value="YEASTERF"/>
</dbReference>
<dbReference type="PROSITE" id="PS51722">
    <property type="entry name" value="G_TR_2"/>
    <property type="match status" value="1"/>
</dbReference>
<organism evidence="17 18">
    <name type="scientific">Zancudomyces culisetae</name>
    <name type="common">Gut fungus</name>
    <name type="synonym">Smittium culisetae</name>
    <dbReference type="NCBI Taxonomy" id="1213189"/>
    <lineage>
        <taxon>Eukaryota</taxon>
        <taxon>Fungi</taxon>
        <taxon>Fungi incertae sedis</taxon>
        <taxon>Zoopagomycota</taxon>
        <taxon>Kickxellomycotina</taxon>
        <taxon>Harpellomycetes</taxon>
        <taxon>Harpellales</taxon>
        <taxon>Legeriomycetaceae</taxon>
        <taxon>Zancudomyces</taxon>
    </lineage>
</organism>
<keyword evidence="8" id="KW-0648">Protein biosynthesis</keyword>
<dbReference type="InterPro" id="IPR003285">
    <property type="entry name" value="Sup35"/>
</dbReference>
<evidence type="ECO:0000259" key="16">
    <source>
        <dbReference type="PROSITE" id="PS51722"/>
    </source>
</evidence>
<evidence type="ECO:0000256" key="12">
    <source>
        <dbReference type="ARBA" id="ARBA00030845"/>
    </source>
</evidence>
<dbReference type="Pfam" id="PF03144">
    <property type="entry name" value="GTP_EFTU_D2"/>
    <property type="match status" value="1"/>
</dbReference>
<evidence type="ECO:0000256" key="5">
    <source>
        <dbReference type="ARBA" id="ARBA00022553"/>
    </source>
</evidence>
<dbReference type="InterPro" id="IPR009001">
    <property type="entry name" value="Transl_elong_EF1A/Init_IF2_C"/>
</dbReference>
<evidence type="ECO:0000259" key="15">
    <source>
        <dbReference type="PROSITE" id="PS50056"/>
    </source>
</evidence>
<dbReference type="GO" id="GO:0005525">
    <property type="term" value="F:GTP binding"/>
    <property type="evidence" value="ECO:0007669"/>
    <property type="project" value="UniProtKB-KW"/>
</dbReference>
<dbReference type="InterPro" id="IPR000387">
    <property type="entry name" value="Tyr_Pase_dom"/>
</dbReference>
<dbReference type="GO" id="GO:0140096">
    <property type="term" value="F:catalytic activity, acting on a protein"/>
    <property type="evidence" value="ECO:0007669"/>
    <property type="project" value="UniProtKB-ARBA"/>
</dbReference>
<keyword evidence="18" id="KW-1185">Reference proteome</keyword>
<evidence type="ECO:0000256" key="3">
    <source>
        <dbReference type="ARBA" id="ARBA00015765"/>
    </source>
</evidence>
<evidence type="ECO:0000256" key="13">
    <source>
        <dbReference type="ARBA" id="ARBA00031881"/>
    </source>
</evidence>
<dbReference type="InterPro" id="IPR004161">
    <property type="entry name" value="EFTu-like_2"/>
</dbReference>
<name>A0A1R1PYJ1_ZANCU</name>
<keyword evidence="9" id="KW-0342">GTP-binding</keyword>
<dbReference type="InterPro" id="IPR027417">
    <property type="entry name" value="P-loop_NTPase"/>
</dbReference>
<dbReference type="GO" id="GO:0002184">
    <property type="term" value="P:cytoplasmic translational termination"/>
    <property type="evidence" value="ECO:0007669"/>
    <property type="project" value="UniProtKB-ARBA"/>
</dbReference>
<feature type="region of interest" description="Disordered" evidence="14">
    <location>
        <begin position="368"/>
        <end position="389"/>
    </location>
</feature>
<dbReference type="PROSITE" id="PS50056">
    <property type="entry name" value="TYR_PHOSPHATASE_2"/>
    <property type="match status" value="1"/>
</dbReference>
<dbReference type="Gene3D" id="2.40.30.10">
    <property type="entry name" value="Translation factors"/>
    <property type="match status" value="2"/>
</dbReference>
<evidence type="ECO:0000256" key="6">
    <source>
        <dbReference type="ARBA" id="ARBA00022737"/>
    </source>
</evidence>
<feature type="region of interest" description="Disordered" evidence="14">
    <location>
        <begin position="687"/>
        <end position="720"/>
    </location>
</feature>
<dbReference type="Gene3D" id="3.90.190.10">
    <property type="entry name" value="Protein tyrosine phosphatase superfamily"/>
    <property type="match status" value="1"/>
</dbReference>
<dbReference type="GO" id="GO:0005829">
    <property type="term" value="C:cytosol"/>
    <property type="evidence" value="ECO:0007669"/>
    <property type="project" value="GOC"/>
</dbReference>
<keyword evidence="6" id="KW-0677">Repeat</keyword>
<proteinExistence type="inferred from homology"/>
<keyword evidence="7" id="KW-0547">Nucleotide-binding</keyword>
<sequence length="818" mass="89607">MEKYEREAKDAGRESWYLSWALDTNSEERAKGKTVECGRAFFETEKRRYTILDAPGHKNFVPSMLGGAAQADVGVLVISARRGEFETGFDRGGQTREHAILAKTSGVRQLIVVINKMDDPTVQWDQGRYADILAKLTPFLRTAGYNPKTDLIFLPVSGYTGANVKDRLAAGVAPWYSGPSLLEVLDGLTAVDRKVNAPLRMPISDKFKDMGTVVGGKIESGFVKIGQKLVIMPNKRNCEVSAIFGEDDGEIESAICGDNVRIRLRGVEEEDVSLGNVLSDPKNPCSTAVHFDAQLFILDAKNIIAPGYTSVLHVHNLVEEVSIVRFLHLLDKKNPNKKSRVPPTFVKRGQSCIATLTSSANADAFISNSTSTSASAPSSAPSSNSTSANSTGVICVERFKDYPQLGRFTLRDEGKTIAIVLNVDDLPTSDILQYFQPASLFINQQTSTPTPTQNENGNGNGNVLIHCVAGTSRSVTIALAHYMRTHNCSPQAAYSCLLKSNNLEPSTTTTTTTDISVSLPVSVSMPMPNDGFIYQLDLFYKMGVSLTNINSNQMYLNYIALLEKTPEYFTSHLLSLSLAPLSQQKDQQQQQQHQQQQQQEQQMICRLRCKSCRKLILSYPNPKIPNLSIHPPHPKPSSSCTSIILDQPPSWLPLSSETSGKLLCPHCSFKLGQFSWAGSDGFPNSDSKTPLLYSSPDESAPAHYPPTHPSPPTTHCDPPALHSSPVQSPVNYAPSPSPNPTVGLAAPLLTDVASPLLGRRFRYCTHIVLSLVPDTNFSLCFKLCLFNPYFSGCFFATCILNIQLFILPIPKPQFNVSL</sequence>
<dbReference type="Pfam" id="PF00782">
    <property type="entry name" value="DSPc"/>
    <property type="match status" value="1"/>
</dbReference>
<evidence type="ECO:0000256" key="10">
    <source>
        <dbReference type="ARBA" id="ARBA00029585"/>
    </source>
</evidence>
<feature type="compositionally biased region" description="Pro residues" evidence="14">
    <location>
        <begin position="703"/>
        <end position="712"/>
    </location>
</feature>
<dbReference type="Pfam" id="PF00009">
    <property type="entry name" value="GTP_EFTU"/>
    <property type="match status" value="1"/>
</dbReference>
<dbReference type="InterPro" id="IPR029021">
    <property type="entry name" value="Prot-tyrosine_phosphatase-like"/>
</dbReference>
<evidence type="ECO:0000313" key="17">
    <source>
        <dbReference type="EMBL" id="OMH86005.1"/>
    </source>
</evidence>
<dbReference type="SUPFAM" id="SSF50447">
    <property type="entry name" value="Translation proteins"/>
    <property type="match status" value="1"/>
</dbReference>
<dbReference type="InterPro" id="IPR009000">
    <property type="entry name" value="Transl_B-barrel_sf"/>
</dbReference>
<dbReference type="GO" id="GO:0003924">
    <property type="term" value="F:GTPase activity"/>
    <property type="evidence" value="ECO:0007669"/>
    <property type="project" value="InterPro"/>
</dbReference>
<evidence type="ECO:0000256" key="7">
    <source>
        <dbReference type="ARBA" id="ARBA00022741"/>
    </source>
</evidence>
<dbReference type="InterPro" id="IPR054696">
    <property type="entry name" value="GTP-eEF1A_C"/>
</dbReference>
<dbReference type="SUPFAM" id="SSF52540">
    <property type="entry name" value="P-loop containing nucleoside triphosphate hydrolases"/>
    <property type="match status" value="1"/>
</dbReference>
<evidence type="ECO:0000256" key="1">
    <source>
        <dbReference type="ARBA" id="ARBA00004496"/>
    </source>
</evidence>
<dbReference type="Proteomes" id="UP000188320">
    <property type="component" value="Unassembled WGS sequence"/>
</dbReference>
<comment type="subcellular location">
    <subcellularLocation>
        <location evidence="1">Cytoplasm</location>
    </subcellularLocation>
</comment>
<dbReference type="SUPFAM" id="SSF52799">
    <property type="entry name" value="(Phosphotyrosine protein) phosphatases II"/>
    <property type="match status" value="1"/>
</dbReference>
<dbReference type="InterPro" id="IPR020422">
    <property type="entry name" value="TYR_PHOSPHATASE_DUAL_dom"/>
</dbReference>
<evidence type="ECO:0000256" key="11">
    <source>
        <dbReference type="ARBA" id="ARBA00030210"/>
    </source>
</evidence>
<evidence type="ECO:0000256" key="4">
    <source>
        <dbReference type="ARBA" id="ARBA00022490"/>
    </source>
</evidence>
<dbReference type="EMBL" id="LSSK01000024">
    <property type="protein sequence ID" value="OMH86005.1"/>
    <property type="molecule type" value="Genomic_DNA"/>
</dbReference>
<dbReference type="SUPFAM" id="SSF50465">
    <property type="entry name" value="EF-Tu/eEF-1alpha/eIF2-gamma C-terminal domain"/>
    <property type="match status" value="1"/>
</dbReference>
<protein>
    <recommendedName>
        <fullName evidence="3">Eukaryotic peptide chain release factor GTP-binding subunit</fullName>
    </recommendedName>
    <alternativeName>
        <fullName evidence="13">ERF-3</fullName>
    </alternativeName>
    <alternativeName>
        <fullName evidence="12">ERF2</fullName>
    </alternativeName>
    <alternativeName>
        <fullName evidence="10">Polypeptide release factor 3</fullName>
    </alternativeName>
    <alternativeName>
        <fullName evidence="11">Translation release factor 3</fullName>
    </alternativeName>
</protein>
<dbReference type="CDD" id="cd03704">
    <property type="entry name" value="eRF3_C_III"/>
    <property type="match status" value="1"/>
</dbReference>
<dbReference type="InterPro" id="IPR000340">
    <property type="entry name" value="Dual-sp_phosphatase_cat-dom"/>
</dbReference>
<evidence type="ECO:0000256" key="9">
    <source>
        <dbReference type="ARBA" id="ARBA00023134"/>
    </source>
</evidence>
<comment type="caution">
    <text evidence="17">The sequence shown here is derived from an EMBL/GenBank/DDBJ whole genome shotgun (WGS) entry which is preliminary data.</text>
</comment>
<evidence type="ECO:0000256" key="8">
    <source>
        <dbReference type="ARBA" id="ARBA00022917"/>
    </source>
</evidence>
<dbReference type="GO" id="GO:0000288">
    <property type="term" value="P:nuclear-transcribed mRNA catabolic process, deadenylation-dependent decay"/>
    <property type="evidence" value="ECO:0007669"/>
    <property type="project" value="InterPro"/>
</dbReference>
<dbReference type="PRINTS" id="PR00315">
    <property type="entry name" value="ELONGATNFCT"/>
</dbReference>